<dbReference type="AlphaFoldDB" id="A0AAW0WZ22"/>
<reference evidence="2 3" key="1">
    <citation type="journal article" date="2024" name="BMC Genomics">
        <title>Genome assembly of redclaw crayfish (Cherax quadricarinatus) provides insights into its immune adaptation and hypoxia tolerance.</title>
        <authorList>
            <person name="Liu Z."/>
            <person name="Zheng J."/>
            <person name="Li H."/>
            <person name="Fang K."/>
            <person name="Wang S."/>
            <person name="He J."/>
            <person name="Zhou D."/>
            <person name="Weng S."/>
            <person name="Chi M."/>
            <person name="Gu Z."/>
            <person name="He J."/>
            <person name="Li F."/>
            <person name="Wang M."/>
        </authorList>
    </citation>
    <scope>NUCLEOTIDE SEQUENCE [LARGE SCALE GENOMIC DNA]</scope>
    <source>
        <strain evidence="2">ZL_2023a</strain>
    </source>
</reference>
<dbReference type="EMBL" id="JARKIK010000056">
    <property type="protein sequence ID" value="KAK8732715.1"/>
    <property type="molecule type" value="Genomic_DNA"/>
</dbReference>
<accession>A0AAW0WZ22</accession>
<dbReference type="InterPro" id="IPR005055">
    <property type="entry name" value="A10/PebIII"/>
</dbReference>
<organism evidence="2 3">
    <name type="scientific">Cherax quadricarinatus</name>
    <name type="common">Australian red claw crayfish</name>
    <dbReference type="NCBI Taxonomy" id="27406"/>
    <lineage>
        <taxon>Eukaryota</taxon>
        <taxon>Metazoa</taxon>
        <taxon>Ecdysozoa</taxon>
        <taxon>Arthropoda</taxon>
        <taxon>Crustacea</taxon>
        <taxon>Multicrustacea</taxon>
        <taxon>Malacostraca</taxon>
        <taxon>Eumalacostraca</taxon>
        <taxon>Eucarida</taxon>
        <taxon>Decapoda</taxon>
        <taxon>Pleocyemata</taxon>
        <taxon>Astacidea</taxon>
        <taxon>Parastacoidea</taxon>
        <taxon>Parastacidae</taxon>
        <taxon>Cherax</taxon>
    </lineage>
</organism>
<dbReference type="Proteomes" id="UP001445076">
    <property type="component" value="Unassembled WGS sequence"/>
</dbReference>
<evidence type="ECO:0000313" key="3">
    <source>
        <dbReference type="Proteomes" id="UP001445076"/>
    </source>
</evidence>
<feature type="signal peptide" evidence="1">
    <location>
        <begin position="1"/>
        <end position="19"/>
    </location>
</feature>
<dbReference type="Gene3D" id="1.10.2080.10">
    <property type="entry name" value="Insect odorant-binding protein A10/Ejaculatory bulb-specific protein 3"/>
    <property type="match status" value="1"/>
</dbReference>
<proteinExistence type="predicted"/>
<dbReference type="Pfam" id="PF03392">
    <property type="entry name" value="OS-D"/>
    <property type="match status" value="1"/>
</dbReference>
<dbReference type="SUPFAM" id="SSF100910">
    <property type="entry name" value="Chemosensory protein Csp2"/>
    <property type="match status" value="1"/>
</dbReference>
<keyword evidence="3" id="KW-1185">Reference proteome</keyword>
<keyword evidence="1" id="KW-0732">Signal</keyword>
<evidence type="ECO:0000313" key="2">
    <source>
        <dbReference type="EMBL" id="KAK8732715.1"/>
    </source>
</evidence>
<gene>
    <name evidence="2" type="ORF">OTU49_006892</name>
</gene>
<feature type="chain" id="PRO_5043968122" evidence="1">
    <location>
        <begin position="20"/>
        <end position="190"/>
    </location>
</feature>
<comment type="caution">
    <text evidence="2">The sequence shown here is derived from an EMBL/GenBank/DDBJ whole genome shotgun (WGS) entry which is preliminary data.</text>
</comment>
<name>A0AAW0WZ22_CHEQU</name>
<dbReference type="InterPro" id="IPR036682">
    <property type="entry name" value="OS_D_A10/PebIII_sf"/>
</dbReference>
<sequence length="190" mass="21647">MYGWACVTLMVVASWQASCQEVTEPWQAPTQGVAEPQQVPTQGVVEPQQASTQGVDHLDCSAEEENAAKQSVVSSLRELYFPLLDETSGSIRELVNNRNNVKMYIDCIIENKTCTRLGKSLQHFVTDEAGNNLCFGCQPCQKQRIKYILRQLKCNYNDQAKRIEEYILKVKNINIYTFFNLQNIVCELEE</sequence>
<protein>
    <submittedName>
        <fullName evidence="2">Uncharacterized protein</fullName>
    </submittedName>
</protein>
<evidence type="ECO:0000256" key="1">
    <source>
        <dbReference type="SAM" id="SignalP"/>
    </source>
</evidence>